<dbReference type="Pfam" id="PF11292">
    <property type="entry name" value="DUF3093"/>
    <property type="match status" value="1"/>
</dbReference>
<dbReference type="RefSeq" id="WP_253756621.1">
    <property type="nucleotide sequence ID" value="NZ_JAMZDZ010000001.1"/>
</dbReference>
<evidence type="ECO:0000313" key="2">
    <source>
        <dbReference type="EMBL" id="MFC4131069.1"/>
    </source>
</evidence>
<dbReference type="InterPro" id="IPR021443">
    <property type="entry name" value="DUF3093"/>
</dbReference>
<accession>A0ABV8LMS8</accession>
<sequence length="171" mass="18757">MAPARTTATPRLTERLTVPWWWWPLGVALAAFAAAEIGLGAPGPRGWAPLAVLLPLTVGLLLWFSRLRLRLTEPEDGPEFEITFGNDRAHLPLSAIREVVALDASGRADLLGRYADPNAFVVLRPWIGTAVQIVLDDPADPTPYWLVSTRRPVQLAEALRDRLPAEAAQAR</sequence>
<proteinExistence type="predicted"/>
<keyword evidence="1" id="KW-0812">Transmembrane</keyword>
<feature type="transmembrane region" description="Helical" evidence="1">
    <location>
        <begin position="20"/>
        <end position="41"/>
    </location>
</feature>
<organism evidence="2 3">
    <name type="scientific">Hamadaea flava</name>
    <dbReference type="NCBI Taxonomy" id="1742688"/>
    <lineage>
        <taxon>Bacteria</taxon>
        <taxon>Bacillati</taxon>
        <taxon>Actinomycetota</taxon>
        <taxon>Actinomycetes</taxon>
        <taxon>Micromonosporales</taxon>
        <taxon>Micromonosporaceae</taxon>
        <taxon>Hamadaea</taxon>
    </lineage>
</organism>
<reference evidence="3" key="1">
    <citation type="journal article" date="2019" name="Int. J. Syst. Evol. Microbiol.">
        <title>The Global Catalogue of Microorganisms (GCM) 10K type strain sequencing project: providing services to taxonomists for standard genome sequencing and annotation.</title>
        <authorList>
            <consortium name="The Broad Institute Genomics Platform"/>
            <consortium name="The Broad Institute Genome Sequencing Center for Infectious Disease"/>
            <person name="Wu L."/>
            <person name="Ma J."/>
        </authorList>
    </citation>
    <scope>NUCLEOTIDE SEQUENCE [LARGE SCALE GENOMIC DNA]</scope>
    <source>
        <strain evidence="3">CGMCC 4.7289</strain>
    </source>
</reference>
<keyword evidence="3" id="KW-1185">Reference proteome</keyword>
<comment type="caution">
    <text evidence="2">The sequence shown here is derived from an EMBL/GenBank/DDBJ whole genome shotgun (WGS) entry which is preliminary data.</text>
</comment>
<evidence type="ECO:0000256" key="1">
    <source>
        <dbReference type="SAM" id="Phobius"/>
    </source>
</evidence>
<dbReference type="Proteomes" id="UP001595816">
    <property type="component" value="Unassembled WGS sequence"/>
</dbReference>
<keyword evidence="1" id="KW-1133">Transmembrane helix</keyword>
<dbReference type="EMBL" id="JBHSAY010000005">
    <property type="protein sequence ID" value="MFC4131069.1"/>
    <property type="molecule type" value="Genomic_DNA"/>
</dbReference>
<feature type="transmembrane region" description="Helical" evidence="1">
    <location>
        <begin position="47"/>
        <end position="64"/>
    </location>
</feature>
<name>A0ABV8LMS8_9ACTN</name>
<protein>
    <submittedName>
        <fullName evidence="2">DUF3093 domain-containing protein</fullName>
    </submittedName>
</protein>
<gene>
    <name evidence="2" type="ORF">ACFOZ4_10690</name>
</gene>
<evidence type="ECO:0000313" key="3">
    <source>
        <dbReference type="Proteomes" id="UP001595816"/>
    </source>
</evidence>
<keyword evidence="1" id="KW-0472">Membrane</keyword>